<sequence>MGDQLKKPKTKSIGARKTSVDSPPPRTQVRGLRVRVRVRTIGLGGLSGGGAAVAAGSAAASDALVIVIV</sequence>
<gene>
    <name evidence="2" type="ORF">GCM10009750_26070</name>
</gene>
<dbReference type="EMBL" id="BAAANK010000007">
    <property type="protein sequence ID" value="GAA1838954.1"/>
    <property type="molecule type" value="Genomic_DNA"/>
</dbReference>
<evidence type="ECO:0000313" key="3">
    <source>
        <dbReference type="Proteomes" id="UP001501746"/>
    </source>
</evidence>
<evidence type="ECO:0000256" key="1">
    <source>
        <dbReference type="SAM" id="MobiDB-lite"/>
    </source>
</evidence>
<keyword evidence="3" id="KW-1185">Reference proteome</keyword>
<organism evidence="2 3">
    <name type="scientific">Agromyces salentinus</name>
    <dbReference type="NCBI Taxonomy" id="269421"/>
    <lineage>
        <taxon>Bacteria</taxon>
        <taxon>Bacillati</taxon>
        <taxon>Actinomycetota</taxon>
        <taxon>Actinomycetes</taxon>
        <taxon>Micrococcales</taxon>
        <taxon>Microbacteriaceae</taxon>
        <taxon>Agromyces</taxon>
    </lineage>
</organism>
<dbReference type="Proteomes" id="UP001501746">
    <property type="component" value="Unassembled WGS sequence"/>
</dbReference>
<feature type="region of interest" description="Disordered" evidence="1">
    <location>
        <begin position="1"/>
        <end position="28"/>
    </location>
</feature>
<comment type="caution">
    <text evidence="2">The sequence shown here is derived from an EMBL/GenBank/DDBJ whole genome shotgun (WGS) entry which is preliminary data.</text>
</comment>
<proteinExistence type="predicted"/>
<reference evidence="2 3" key="1">
    <citation type="journal article" date="2019" name="Int. J. Syst. Evol. Microbiol.">
        <title>The Global Catalogue of Microorganisms (GCM) 10K type strain sequencing project: providing services to taxonomists for standard genome sequencing and annotation.</title>
        <authorList>
            <consortium name="The Broad Institute Genomics Platform"/>
            <consortium name="The Broad Institute Genome Sequencing Center for Infectious Disease"/>
            <person name="Wu L."/>
            <person name="Ma J."/>
        </authorList>
    </citation>
    <scope>NUCLEOTIDE SEQUENCE [LARGE SCALE GENOMIC DNA]</scope>
    <source>
        <strain evidence="2 3">JCM 14323</strain>
    </source>
</reference>
<name>A0ABN2MVG7_9MICO</name>
<evidence type="ECO:0000313" key="2">
    <source>
        <dbReference type="EMBL" id="GAA1838954.1"/>
    </source>
</evidence>
<protein>
    <submittedName>
        <fullName evidence="2">Uncharacterized protein</fullName>
    </submittedName>
</protein>
<accession>A0ABN2MVG7</accession>